<name>J3MFL8_ORYBR</name>
<dbReference type="EnsemblPlants" id="OB06G28120.1">
    <property type="protein sequence ID" value="OB06G28120.1"/>
    <property type="gene ID" value="OB06G28120"/>
</dbReference>
<dbReference type="HOGENOM" id="CLU_2577694_0_0_1"/>
<evidence type="ECO:0000313" key="2">
    <source>
        <dbReference type="Proteomes" id="UP000006038"/>
    </source>
</evidence>
<accession>J3MFL8</accession>
<dbReference type="Gramene" id="OB06G28120.1">
    <property type="protein sequence ID" value="OB06G28120.1"/>
    <property type="gene ID" value="OB06G28120"/>
</dbReference>
<keyword evidence="2" id="KW-1185">Reference proteome</keyword>
<reference evidence="1" key="1">
    <citation type="journal article" date="2013" name="Nat. Commun.">
        <title>Whole-genome sequencing of Oryza brachyantha reveals mechanisms underlying Oryza genome evolution.</title>
        <authorList>
            <person name="Chen J."/>
            <person name="Huang Q."/>
            <person name="Gao D."/>
            <person name="Wang J."/>
            <person name="Lang Y."/>
            <person name="Liu T."/>
            <person name="Li B."/>
            <person name="Bai Z."/>
            <person name="Luis Goicoechea J."/>
            <person name="Liang C."/>
            <person name="Chen C."/>
            <person name="Zhang W."/>
            <person name="Sun S."/>
            <person name="Liao Y."/>
            <person name="Zhang X."/>
            <person name="Yang L."/>
            <person name="Song C."/>
            <person name="Wang M."/>
            <person name="Shi J."/>
            <person name="Liu G."/>
            <person name="Liu J."/>
            <person name="Zhou H."/>
            <person name="Zhou W."/>
            <person name="Yu Q."/>
            <person name="An N."/>
            <person name="Chen Y."/>
            <person name="Cai Q."/>
            <person name="Wang B."/>
            <person name="Liu B."/>
            <person name="Min J."/>
            <person name="Huang Y."/>
            <person name="Wu H."/>
            <person name="Li Z."/>
            <person name="Zhang Y."/>
            <person name="Yin Y."/>
            <person name="Song W."/>
            <person name="Jiang J."/>
            <person name="Jackson S.A."/>
            <person name="Wing R.A."/>
            <person name="Wang J."/>
            <person name="Chen M."/>
        </authorList>
    </citation>
    <scope>NUCLEOTIDE SEQUENCE [LARGE SCALE GENOMIC DNA]</scope>
    <source>
        <strain evidence="1">cv. IRGC 101232</strain>
    </source>
</reference>
<reference evidence="1" key="2">
    <citation type="submission" date="2013-04" db="UniProtKB">
        <authorList>
            <consortium name="EnsemblPlants"/>
        </authorList>
    </citation>
    <scope>IDENTIFICATION</scope>
</reference>
<sequence length="81" mass="9196">MHACIVLGYMPKRQCLLYVIIWQHYQYNFLMVTLLHECTNDSVGDVKSVKCLTNCTCLCICLCLEVDPFVGAYMTARSAVP</sequence>
<organism evidence="1">
    <name type="scientific">Oryza brachyantha</name>
    <name type="common">malo sina</name>
    <dbReference type="NCBI Taxonomy" id="4533"/>
    <lineage>
        <taxon>Eukaryota</taxon>
        <taxon>Viridiplantae</taxon>
        <taxon>Streptophyta</taxon>
        <taxon>Embryophyta</taxon>
        <taxon>Tracheophyta</taxon>
        <taxon>Spermatophyta</taxon>
        <taxon>Magnoliopsida</taxon>
        <taxon>Liliopsida</taxon>
        <taxon>Poales</taxon>
        <taxon>Poaceae</taxon>
        <taxon>BOP clade</taxon>
        <taxon>Oryzoideae</taxon>
        <taxon>Oryzeae</taxon>
        <taxon>Oryzinae</taxon>
        <taxon>Oryza</taxon>
    </lineage>
</organism>
<dbReference type="AlphaFoldDB" id="J3MFL8"/>
<evidence type="ECO:0000313" key="1">
    <source>
        <dbReference type="EnsemblPlants" id="OB06G28120.1"/>
    </source>
</evidence>
<protein>
    <submittedName>
        <fullName evidence="1">Uncharacterized protein</fullName>
    </submittedName>
</protein>
<dbReference type="Proteomes" id="UP000006038">
    <property type="component" value="Chromosome 6"/>
</dbReference>
<proteinExistence type="predicted"/>